<dbReference type="Proteomes" id="UP000184526">
    <property type="component" value="Unassembled WGS sequence"/>
</dbReference>
<gene>
    <name evidence="1" type="ORF">SAMN02745196_02682</name>
</gene>
<reference evidence="1 2" key="1">
    <citation type="submission" date="2016-11" db="EMBL/GenBank/DDBJ databases">
        <authorList>
            <person name="Jaros S."/>
            <person name="Januszkiewicz K."/>
            <person name="Wedrychowicz H."/>
        </authorList>
    </citation>
    <scope>NUCLEOTIDE SEQUENCE [LARGE SCALE GENOMIC DNA]</scope>
    <source>
        <strain evidence="1 2">DSM 3089</strain>
    </source>
</reference>
<proteinExistence type="predicted"/>
<dbReference type="EMBL" id="FQXP01000011">
    <property type="protein sequence ID" value="SHI07292.1"/>
    <property type="molecule type" value="Genomic_DNA"/>
</dbReference>
<dbReference type="PANTHER" id="PTHR41317:SF1">
    <property type="entry name" value="PD-(D_E)XK NUCLEASE FAMILY TRANSPOSASE"/>
    <property type="match status" value="1"/>
</dbReference>
<dbReference type="OrthoDB" id="2973070at2"/>
<sequence>MNINDKNFLMKPKNDYVFKRIFGDENNKDILIDFLKAVLKIDIENIQILNSELPKENIADKKSILDIRATIDNGANIDIEIQVARTIYMPQRSLYYWSKIYCEQLEMSEKYSKLQKTICINILDFDTLQTKKYHSIFKIKEDEENYNLTELLEIHFLEMRKMVEYKEDDNLSQWINFIKADSKEVLQEMAKVNPKIDKAVNALETMCQDKKARIEYLSREMALHDEATRIEEAMEEGYEKGVEQGIEQGIEKANIKNALNLLKLGVEESIIAQATGLDIEKVKELKKEILLNK</sequence>
<name>A0A1M5Y5L4_9CLOT</name>
<dbReference type="RefSeq" id="WP_072832513.1">
    <property type="nucleotide sequence ID" value="NZ_FQXP01000011.1"/>
</dbReference>
<organism evidence="1 2">
    <name type="scientific">Clostridium collagenovorans DSM 3089</name>
    <dbReference type="NCBI Taxonomy" id="1121306"/>
    <lineage>
        <taxon>Bacteria</taxon>
        <taxon>Bacillati</taxon>
        <taxon>Bacillota</taxon>
        <taxon>Clostridia</taxon>
        <taxon>Eubacteriales</taxon>
        <taxon>Clostridiaceae</taxon>
        <taxon>Clostridium</taxon>
    </lineage>
</organism>
<evidence type="ECO:0000313" key="1">
    <source>
        <dbReference type="EMBL" id="SHI07292.1"/>
    </source>
</evidence>
<evidence type="ECO:0000313" key="2">
    <source>
        <dbReference type="Proteomes" id="UP000184526"/>
    </source>
</evidence>
<dbReference type="PANTHER" id="PTHR41317">
    <property type="entry name" value="PD-(D_E)XK NUCLEASE FAMILY TRANSPOSASE"/>
    <property type="match status" value="1"/>
</dbReference>
<keyword evidence="2" id="KW-1185">Reference proteome</keyword>
<accession>A0A1M5Y5L4</accession>
<protein>
    <submittedName>
        <fullName evidence="1">Uncharacterized protein</fullName>
    </submittedName>
</protein>
<dbReference type="Pfam" id="PF12784">
    <property type="entry name" value="PDDEXK_2"/>
    <property type="match status" value="1"/>
</dbReference>
<dbReference type="STRING" id="1121306.SAMN02745196_02682"/>
<dbReference type="AlphaFoldDB" id="A0A1M5Y5L4"/>
<dbReference type="NCBIfam" id="TIGR01784">
    <property type="entry name" value="T_den_put_tspse"/>
    <property type="match status" value="1"/>
</dbReference>
<dbReference type="InterPro" id="IPR010106">
    <property type="entry name" value="RpnA"/>
</dbReference>